<keyword evidence="3" id="KW-0731">Sigma factor</keyword>
<dbReference type="Gene3D" id="1.10.10.10">
    <property type="entry name" value="Winged helix-like DNA-binding domain superfamily/Winged helix DNA-binding domain"/>
    <property type="match status" value="1"/>
</dbReference>
<dbReference type="InterPro" id="IPR013249">
    <property type="entry name" value="RNA_pol_sigma70_r4_t2"/>
</dbReference>
<feature type="domain" description="RNA polymerase sigma factor 70 region 4 type 2" evidence="6">
    <location>
        <begin position="115"/>
        <end position="162"/>
    </location>
</feature>
<dbReference type="GO" id="GO:0016987">
    <property type="term" value="F:sigma factor activity"/>
    <property type="evidence" value="ECO:0007669"/>
    <property type="project" value="UniProtKB-KW"/>
</dbReference>
<evidence type="ECO:0000313" key="7">
    <source>
        <dbReference type="EMBL" id="MBB5125552.1"/>
    </source>
</evidence>
<reference evidence="7 8" key="1">
    <citation type="submission" date="2020-08" db="EMBL/GenBank/DDBJ databases">
        <title>Genomic Encyclopedia of Type Strains, Phase III (KMG-III): the genomes of soil and plant-associated and newly described type strains.</title>
        <authorList>
            <person name="Whitman W."/>
        </authorList>
    </citation>
    <scope>NUCLEOTIDE SEQUENCE [LARGE SCALE GENOMIC DNA]</scope>
    <source>
        <strain evidence="7 8">CECT 3226</strain>
    </source>
</reference>
<dbReference type="NCBIfam" id="TIGR02937">
    <property type="entry name" value="sigma70-ECF"/>
    <property type="match status" value="1"/>
</dbReference>
<evidence type="ECO:0000256" key="2">
    <source>
        <dbReference type="ARBA" id="ARBA00023015"/>
    </source>
</evidence>
<dbReference type="SUPFAM" id="SSF88659">
    <property type="entry name" value="Sigma3 and sigma4 domains of RNA polymerase sigma factors"/>
    <property type="match status" value="1"/>
</dbReference>
<evidence type="ECO:0000259" key="5">
    <source>
        <dbReference type="Pfam" id="PF04542"/>
    </source>
</evidence>
<dbReference type="InterPro" id="IPR014284">
    <property type="entry name" value="RNA_pol_sigma-70_dom"/>
</dbReference>
<dbReference type="GO" id="GO:0003677">
    <property type="term" value="F:DNA binding"/>
    <property type="evidence" value="ECO:0007669"/>
    <property type="project" value="InterPro"/>
</dbReference>
<protein>
    <submittedName>
        <fullName evidence="7">RNA polymerase sigma-70 factor (ECF subfamily)</fullName>
    </submittedName>
</protein>
<comment type="caution">
    <text evidence="7">The sequence shown here is derived from an EMBL/GenBank/DDBJ whole genome shotgun (WGS) entry which is preliminary data.</text>
</comment>
<keyword evidence="8" id="KW-1185">Reference proteome</keyword>
<evidence type="ECO:0000313" key="8">
    <source>
        <dbReference type="Proteomes" id="UP000568022"/>
    </source>
</evidence>
<accession>A0A7W8F813</accession>
<dbReference type="PANTHER" id="PTHR43133">
    <property type="entry name" value="RNA POLYMERASE ECF-TYPE SIGMA FACTO"/>
    <property type="match status" value="1"/>
</dbReference>
<evidence type="ECO:0000256" key="4">
    <source>
        <dbReference type="ARBA" id="ARBA00023163"/>
    </source>
</evidence>
<feature type="domain" description="RNA polymerase sigma-70 region 2" evidence="5">
    <location>
        <begin position="34"/>
        <end position="90"/>
    </location>
</feature>
<dbReference type="InterPro" id="IPR039425">
    <property type="entry name" value="RNA_pol_sigma-70-like"/>
</dbReference>
<organism evidence="7 8">
    <name type="scientific">Streptomyces griseoloalbus</name>
    <dbReference type="NCBI Taxonomy" id="67303"/>
    <lineage>
        <taxon>Bacteria</taxon>
        <taxon>Bacillati</taxon>
        <taxon>Actinomycetota</taxon>
        <taxon>Actinomycetes</taxon>
        <taxon>Kitasatosporales</taxon>
        <taxon>Streptomycetaceae</taxon>
        <taxon>Streptomyces</taxon>
    </lineage>
</organism>
<dbReference type="EMBL" id="JACHJE010000004">
    <property type="protein sequence ID" value="MBB5125552.1"/>
    <property type="molecule type" value="Genomic_DNA"/>
</dbReference>
<evidence type="ECO:0000259" key="6">
    <source>
        <dbReference type="Pfam" id="PF08281"/>
    </source>
</evidence>
<keyword evidence="2" id="KW-0805">Transcription regulation</keyword>
<gene>
    <name evidence="7" type="ORF">FHS32_002284</name>
</gene>
<sequence length="173" mass="19312">MTTVSELPSPLTLLPRAQAGDEHAMNHLLTGITPYVARICRSITHDDGADATQDALLAIYRGLGTLREPAAFYGWVRSVTVREAVRAAKRYGEERACPHPESGQETNPLDAVHISDVLERLSRAHRQVLTLRVYGLNEEEMAELLSLPVGTVRSRLFRARRRFQEAWQQPSAA</sequence>
<keyword evidence="4" id="KW-0804">Transcription</keyword>
<dbReference type="InterPro" id="IPR036388">
    <property type="entry name" value="WH-like_DNA-bd_sf"/>
</dbReference>
<dbReference type="AlphaFoldDB" id="A0A7W8F813"/>
<name>A0A7W8F813_9ACTN</name>
<comment type="similarity">
    <text evidence="1">Belongs to the sigma-70 factor family. ECF subfamily.</text>
</comment>
<dbReference type="Pfam" id="PF08281">
    <property type="entry name" value="Sigma70_r4_2"/>
    <property type="match status" value="1"/>
</dbReference>
<dbReference type="InterPro" id="IPR013325">
    <property type="entry name" value="RNA_pol_sigma_r2"/>
</dbReference>
<evidence type="ECO:0000256" key="3">
    <source>
        <dbReference type="ARBA" id="ARBA00023082"/>
    </source>
</evidence>
<dbReference type="SUPFAM" id="SSF88946">
    <property type="entry name" value="Sigma2 domain of RNA polymerase sigma factors"/>
    <property type="match status" value="1"/>
</dbReference>
<dbReference type="Proteomes" id="UP000568022">
    <property type="component" value="Unassembled WGS sequence"/>
</dbReference>
<dbReference type="GO" id="GO:0006352">
    <property type="term" value="P:DNA-templated transcription initiation"/>
    <property type="evidence" value="ECO:0007669"/>
    <property type="project" value="InterPro"/>
</dbReference>
<dbReference type="PANTHER" id="PTHR43133:SF51">
    <property type="entry name" value="RNA POLYMERASE SIGMA FACTOR"/>
    <property type="match status" value="1"/>
</dbReference>
<dbReference type="InterPro" id="IPR007627">
    <property type="entry name" value="RNA_pol_sigma70_r2"/>
</dbReference>
<dbReference type="InterPro" id="IPR013324">
    <property type="entry name" value="RNA_pol_sigma_r3/r4-like"/>
</dbReference>
<dbReference type="Pfam" id="PF04542">
    <property type="entry name" value="Sigma70_r2"/>
    <property type="match status" value="1"/>
</dbReference>
<proteinExistence type="inferred from homology"/>
<dbReference type="Gene3D" id="1.10.1740.10">
    <property type="match status" value="1"/>
</dbReference>
<evidence type="ECO:0000256" key="1">
    <source>
        <dbReference type="ARBA" id="ARBA00010641"/>
    </source>
</evidence>